<dbReference type="AlphaFoldDB" id="A0A8J7R2W7"/>
<accession>A0A8J7R2W7</accession>
<dbReference type="Proteomes" id="UP000666240">
    <property type="component" value="Unassembled WGS sequence"/>
</dbReference>
<comment type="caution">
    <text evidence="1">The sequence shown here is derived from an EMBL/GenBank/DDBJ whole genome shotgun (WGS) entry which is preliminary data.</text>
</comment>
<organism evidence="1 2">
    <name type="scientific">Tianweitania sediminis</name>
    <dbReference type="NCBI Taxonomy" id="1502156"/>
    <lineage>
        <taxon>Bacteria</taxon>
        <taxon>Pseudomonadati</taxon>
        <taxon>Pseudomonadota</taxon>
        <taxon>Alphaproteobacteria</taxon>
        <taxon>Hyphomicrobiales</taxon>
        <taxon>Phyllobacteriaceae</taxon>
        <taxon>Tianweitania</taxon>
    </lineage>
</organism>
<protein>
    <submittedName>
        <fullName evidence="1">Uncharacterized protein</fullName>
    </submittedName>
</protein>
<proteinExistence type="predicted"/>
<dbReference type="EMBL" id="JAGIYY010000008">
    <property type="protein sequence ID" value="MBP0440642.1"/>
    <property type="molecule type" value="Genomic_DNA"/>
</dbReference>
<reference evidence="1" key="1">
    <citation type="submission" date="2021-03" db="EMBL/GenBank/DDBJ databases">
        <title>Genome sequencing and assembly of Tianweitania sediminis.</title>
        <authorList>
            <person name="Chhetri G."/>
        </authorList>
    </citation>
    <scope>NUCLEOTIDE SEQUENCE</scope>
    <source>
        <strain evidence="1">Z8</strain>
    </source>
</reference>
<sequence length="95" mass="10657">MVERLNRSAIEKLTPSEVEALAIFAARMIRECWEGCEGGEFIQEQAEELGLTERTVFDPSKHKDPMGYADAGDVWFVFTPWLARALAKPQEAGRG</sequence>
<evidence type="ECO:0000313" key="2">
    <source>
        <dbReference type="Proteomes" id="UP000666240"/>
    </source>
</evidence>
<name>A0A8J7R2W7_9HYPH</name>
<gene>
    <name evidence="1" type="ORF">J5Y06_18485</name>
</gene>
<evidence type="ECO:0000313" key="1">
    <source>
        <dbReference type="EMBL" id="MBP0440642.1"/>
    </source>
</evidence>
<dbReference type="RefSeq" id="WP_209336662.1">
    <property type="nucleotide sequence ID" value="NZ_JAGIYY010000008.1"/>
</dbReference>
<keyword evidence="2" id="KW-1185">Reference proteome</keyword>